<keyword evidence="3" id="KW-0804">Transcription</keyword>
<dbReference type="InterPro" id="IPR017930">
    <property type="entry name" value="Myb_dom"/>
</dbReference>
<dbReference type="PROSITE" id="PS50090">
    <property type="entry name" value="MYB_LIKE"/>
    <property type="match status" value="1"/>
</dbReference>
<evidence type="ECO:0000256" key="6">
    <source>
        <dbReference type="SAM" id="SignalP"/>
    </source>
</evidence>
<protein>
    <submittedName>
        <fullName evidence="9">Uncharacterized protein</fullName>
    </submittedName>
</protein>
<reference evidence="9" key="1">
    <citation type="submission" date="2022-07" db="EMBL/GenBank/DDBJ databases">
        <title>Genome analysis of Parmales, a sister group of diatoms, reveals the evolutionary specialization of diatoms from phago-mixotrophs to photoautotrophs.</title>
        <authorList>
            <person name="Ban H."/>
            <person name="Sato S."/>
            <person name="Yoshikawa S."/>
            <person name="Kazumasa Y."/>
            <person name="Nakamura Y."/>
            <person name="Ichinomiya M."/>
            <person name="Saitoh K."/>
            <person name="Sato N."/>
            <person name="Blanc-Mathieu R."/>
            <person name="Endo H."/>
            <person name="Kuwata A."/>
            <person name="Ogata H."/>
        </authorList>
    </citation>
    <scope>NUCLEOTIDE SEQUENCE</scope>
</reference>
<dbReference type="GO" id="GO:0042796">
    <property type="term" value="P:snRNA transcription by RNA polymerase III"/>
    <property type="evidence" value="ECO:0007669"/>
    <property type="project" value="TreeGrafter"/>
</dbReference>
<keyword evidence="10" id="KW-1185">Reference proteome</keyword>
<dbReference type="GO" id="GO:0001006">
    <property type="term" value="F:RNA polymerase III type 3 promoter sequence-specific DNA binding"/>
    <property type="evidence" value="ECO:0007669"/>
    <property type="project" value="TreeGrafter"/>
</dbReference>
<evidence type="ECO:0000256" key="1">
    <source>
        <dbReference type="ARBA" id="ARBA00023015"/>
    </source>
</evidence>
<dbReference type="Pfam" id="PF13921">
    <property type="entry name" value="Myb_DNA-bind_6"/>
    <property type="match status" value="1"/>
</dbReference>
<dbReference type="InterPro" id="IPR009057">
    <property type="entry name" value="Homeodomain-like_sf"/>
</dbReference>
<proteinExistence type="predicted"/>
<dbReference type="SUPFAM" id="SSF46689">
    <property type="entry name" value="Homeodomain-like"/>
    <property type="match status" value="1"/>
</dbReference>
<dbReference type="CDD" id="cd00167">
    <property type="entry name" value="SANT"/>
    <property type="match status" value="2"/>
</dbReference>
<comment type="caution">
    <text evidence="9">The sequence shown here is derived from an EMBL/GenBank/DDBJ whole genome shotgun (WGS) entry which is preliminary data.</text>
</comment>
<dbReference type="EMBL" id="BRXZ01005167">
    <property type="protein sequence ID" value="GMH61305.1"/>
    <property type="molecule type" value="Genomic_DNA"/>
</dbReference>
<feature type="region of interest" description="Disordered" evidence="5">
    <location>
        <begin position="66"/>
        <end position="135"/>
    </location>
</feature>
<dbReference type="Proteomes" id="UP001165082">
    <property type="component" value="Unassembled WGS sequence"/>
</dbReference>
<dbReference type="InterPro" id="IPR001005">
    <property type="entry name" value="SANT/Myb"/>
</dbReference>
<gene>
    <name evidence="9" type="ORF">TrRE_jg13487</name>
</gene>
<dbReference type="GO" id="GO:0000978">
    <property type="term" value="F:RNA polymerase II cis-regulatory region sequence-specific DNA binding"/>
    <property type="evidence" value="ECO:0007669"/>
    <property type="project" value="TreeGrafter"/>
</dbReference>
<dbReference type="GO" id="GO:0019185">
    <property type="term" value="C:snRNA-activating protein complex"/>
    <property type="evidence" value="ECO:0007669"/>
    <property type="project" value="TreeGrafter"/>
</dbReference>
<dbReference type="InterPro" id="IPR051575">
    <property type="entry name" value="Myb-like_DNA-bd"/>
</dbReference>
<dbReference type="PANTHER" id="PTHR46621">
    <property type="entry name" value="SNRNA-ACTIVATING PROTEIN COMPLEX SUBUNIT 4"/>
    <property type="match status" value="1"/>
</dbReference>
<feature type="non-terminal residue" evidence="9">
    <location>
        <position position="1"/>
    </location>
</feature>
<keyword evidence="6" id="KW-0732">Signal</keyword>
<dbReference type="GO" id="GO:0042795">
    <property type="term" value="P:snRNA transcription by RNA polymerase II"/>
    <property type="evidence" value="ECO:0007669"/>
    <property type="project" value="TreeGrafter"/>
</dbReference>
<evidence type="ECO:0000259" key="7">
    <source>
        <dbReference type="PROSITE" id="PS50090"/>
    </source>
</evidence>
<keyword evidence="1" id="KW-0805">Transcription regulation</keyword>
<evidence type="ECO:0000259" key="8">
    <source>
        <dbReference type="PROSITE" id="PS51294"/>
    </source>
</evidence>
<dbReference type="PANTHER" id="PTHR46621:SF1">
    <property type="entry name" value="SNRNA-ACTIVATING PROTEIN COMPLEX SUBUNIT 4"/>
    <property type="match status" value="1"/>
</dbReference>
<evidence type="ECO:0000256" key="5">
    <source>
        <dbReference type="SAM" id="MobiDB-lite"/>
    </source>
</evidence>
<dbReference type="PROSITE" id="PS51294">
    <property type="entry name" value="HTH_MYB"/>
    <property type="match status" value="1"/>
</dbReference>
<feature type="domain" description="Myb-like" evidence="7">
    <location>
        <begin position="133"/>
        <end position="176"/>
    </location>
</feature>
<evidence type="ECO:0000256" key="4">
    <source>
        <dbReference type="ARBA" id="ARBA00023242"/>
    </source>
</evidence>
<dbReference type="AlphaFoldDB" id="A0A9W7A1L9"/>
<accession>A0A9W7A1L9</accession>
<evidence type="ECO:0000256" key="2">
    <source>
        <dbReference type="ARBA" id="ARBA00023125"/>
    </source>
</evidence>
<dbReference type="SMART" id="SM00717">
    <property type="entry name" value="SANT"/>
    <property type="match status" value="1"/>
</dbReference>
<sequence length="205" mass="22734">MSLFSTLWTLGARLVCVLGLHPAFNFFGPSLCFAMEDGNSRLPARKRTYVSKEILKNEFSDGCSESEEDEELSATLNSSKRSTRKADNSSSSSSSSSSSKGPKSVGTKSLLSKETPLADNPKSAGGRSKPTFWTKEEDQKLRDAVKECKESNWKLIANKVGSRNHMQCLQRWMKVLAPGLIKGPWTKTEDMQLIKLVKEGHKNWG</sequence>
<feature type="chain" id="PRO_5040794233" evidence="6">
    <location>
        <begin position="20"/>
        <end position="205"/>
    </location>
</feature>
<dbReference type="Gene3D" id="1.10.10.60">
    <property type="entry name" value="Homeodomain-like"/>
    <property type="match status" value="1"/>
</dbReference>
<feature type="compositionally biased region" description="Low complexity" evidence="5">
    <location>
        <begin position="89"/>
        <end position="99"/>
    </location>
</feature>
<feature type="domain" description="HTH myb-type" evidence="8">
    <location>
        <begin position="133"/>
        <end position="180"/>
    </location>
</feature>
<evidence type="ECO:0000256" key="3">
    <source>
        <dbReference type="ARBA" id="ARBA00023163"/>
    </source>
</evidence>
<keyword evidence="2" id="KW-0238">DNA-binding</keyword>
<evidence type="ECO:0000313" key="10">
    <source>
        <dbReference type="Proteomes" id="UP001165082"/>
    </source>
</evidence>
<dbReference type="FunFam" id="1.10.10.60:FF:000016">
    <property type="entry name" value="Transcriptional activator Myb isoform A"/>
    <property type="match status" value="1"/>
</dbReference>
<keyword evidence="4" id="KW-0539">Nucleus</keyword>
<organism evidence="9 10">
    <name type="scientific">Triparma retinervis</name>
    <dbReference type="NCBI Taxonomy" id="2557542"/>
    <lineage>
        <taxon>Eukaryota</taxon>
        <taxon>Sar</taxon>
        <taxon>Stramenopiles</taxon>
        <taxon>Ochrophyta</taxon>
        <taxon>Bolidophyceae</taxon>
        <taxon>Parmales</taxon>
        <taxon>Triparmaceae</taxon>
        <taxon>Triparma</taxon>
    </lineage>
</organism>
<name>A0A9W7A1L9_9STRA</name>
<dbReference type="OrthoDB" id="2143914at2759"/>
<feature type="signal peptide" evidence="6">
    <location>
        <begin position="1"/>
        <end position="19"/>
    </location>
</feature>
<evidence type="ECO:0000313" key="9">
    <source>
        <dbReference type="EMBL" id="GMH61305.1"/>
    </source>
</evidence>